<dbReference type="EMBL" id="GBRH01232543">
    <property type="protein sequence ID" value="JAD65352.1"/>
    <property type="molecule type" value="Transcribed_RNA"/>
</dbReference>
<reference evidence="2" key="1">
    <citation type="submission" date="2014-09" db="EMBL/GenBank/DDBJ databases">
        <authorList>
            <person name="Magalhaes I.L.F."/>
            <person name="Oliveira U."/>
            <person name="Santos F.R."/>
            <person name="Vidigal T.H.D.A."/>
            <person name="Brescovit A.D."/>
            <person name="Santos A.J."/>
        </authorList>
    </citation>
    <scope>NUCLEOTIDE SEQUENCE</scope>
    <source>
        <tissue evidence="2">Shoot tissue taken approximately 20 cm above the soil surface</tissue>
    </source>
</reference>
<organism evidence="2">
    <name type="scientific">Arundo donax</name>
    <name type="common">Giant reed</name>
    <name type="synonym">Donax arundinaceus</name>
    <dbReference type="NCBI Taxonomy" id="35708"/>
    <lineage>
        <taxon>Eukaryota</taxon>
        <taxon>Viridiplantae</taxon>
        <taxon>Streptophyta</taxon>
        <taxon>Embryophyta</taxon>
        <taxon>Tracheophyta</taxon>
        <taxon>Spermatophyta</taxon>
        <taxon>Magnoliopsida</taxon>
        <taxon>Liliopsida</taxon>
        <taxon>Poales</taxon>
        <taxon>Poaceae</taxon>
        <taxon>PACMAD clade</taxon>
        <taxon>Arundinoideae</taxon>
        <taxon>Arundineae</taxon>
        <taxon>Arundo</taxon>
    </lineage>
</organism>
<protein>
    <submittedName>
        <fullName evidence="2">Uncharacterized protein</fullName>
    </submittedName>
</protein>
<reference evidence="2" key="2">
    <citation type="journal article" date="2015" name="Data Brief">
        <title>Shoot transcriptome of the giant reed, Arundo donax.</title>
        <authorList>
            <person name="Barrero R.A."/>
            <person name="Guerrero F.D."/>
            <person name="Moolhuijzen P."/>
            <person name="Goolsby J.A."/>
            <person name="Tidwell J."/>
            <person name="Bellgard S.E."/>
            <person name="Bellgard M.I."/>
        </authorList>
    </citation>
    <scope>NUCLEOTIDE SEQUENCE</scope>
    <source>
        <tissue evidence="2">Shoot tissue taken approximately 20 cm above the soil surface</tissue>
    </source>
</reference>
<keyword evidence="1" id="KW-0472">Membrane</keyword>
<feature type="transmembrane region" description="Helical" evidence="1">
    <location>
        <begin position="20"/>
        <end position="39"/>
    </location>
</feature>
<keyword evidence="1" id="KW-0812">Transmembrane</keyword>
<sequence length="40" mass="4916">MFLDVFCYQYFLLKTNWCLIVYSSVILNLLFNVLMHISYF</sequence>
<keyword evidence="1" id="KW-1133">Transmembrane helix</keyword>
<accession>A0A0A9C1E0</accession>
<name>A0A0A9C1E0_ARUDO</name>
<evidence type="ECO:0000313" key="2">
    <source>
        <dbReference type="EMBL" id="JAD65352.1"/>
    </source>
</evidence>
<proteinExistence type="predicted"/>
<evidence type="ECO:0000256" key="1">
    <source>
        <dbReference type="SAM" id="Phobius"/>
    </source>
</evidence>
<dbReference type="AlphaFoldDB" id="A0A0A9C1E0"/>